<dbReference type="OrthoDB" id="10412396at2759"/>
<accession>A0A8H5RZ52</accession>
<dbReference type="EMBL" id="JAAQRI010000060">
    <property type="protein sequence ID" value="KAF5643915.1"/>
    <property type="molecule type" value="Genomic_DNA"/>
</dbReference>
<comment type="caution">
    <text evidence="1">The sequence shown here is derived from an EMBL/GenBank/DDBJ whole genome shotgun (WGS) entry which is preliminary data.</text>
</comment>
<dbReference type="GeneID" id="59301503"/>
<dbReference type="RefSeq" id="XP_037209898.1">
    <property type="nucleotide sequence ID" value="XM_037349233.1"/>
</dbReference>
<protein>
    <submittedName>
        <fullName evidence="1">Uncharacterized protein</fullName>
    </submittedName>
</protein>
<evidence type="ECO:0000313" key="2">
    <source>
        <dbReference type="Proteomes" id="UP000530670"/>
    </source>
</evidence>
<gene>
    <name evidence="1" type="ORF">FTJAE_2985</name>
</gene>
<name>A0A8H5RZ52_9HYPO</name>
<keyword evidence="2" id="KW-1185">Reference proteome</keyword>
<sequence>MRTVFGNVLFSTVRVTGGQAEVVDRLNEILSLNPTPGEFAADKAIRHLEIVVNGSAVPDVRTFQDRRYELFDQRCMRKIAEAVTRLPLPSINLNFRESEGAETPFDLYELAQSIRRLGRYRPSRLQDIRLVTPQGDRSLDVKILIGALLSRCGNDGVRYLDVDSLNYLTLYGETLRYHTNILGLYVGQQTKGFHVNTWMPEHEIRSLADNGFVFLQQLVFAGLYDPHPSPGFEEDGVYDFEVSINRISTSIKNGLPHLRYFAFCLMEGAMVRCSYQGQQYIDMMENLHHDNVQIVMKSITYDALLQLPQLKQMCLLTRGSSFFRARRTMEVGPVNVETVSYLSLPRGAFPLAIDRRLTVASRYHARKVETATVFPWLTGLDLFDE</sequence>
<reference evidence="1 2" key="1">
    <citation type="submission" date="2020-05" db="EMBL/GenBank/DDBJ databases">
        <title>Identification and distribution of gene clusters putatively required for synthesis of sphingolipid metabolism inhibitors in phylogenetically diverse species of the filamentous fungus Fusarium.</title>
        <authorList>
            <person name="Kim H.-S."/>
            <person name="Busman M."/>
            <person name="Brown D.W."/>
            <person name="Divon H."/>
            <person name="Uhlig S."/>
            <person name="Proctor R.H."/>
        </authorList>
    </citation>
    <scope>NUCLEOTIDE SEQUENCE [LARGE SCALE GENOMIC DNA]</scope>
    <source>
        <strain evidence="1 2">NRRL 66243</strain>
    </source>
</reference>
<organism evidence="1 2">
    <name type="scientific">Fusarium tjaetaba</name>
    <dbReference type="NCBI Taxonomy" id="1567544"/>
    <lineage>
        <taxon>Eukaryota</taxon>
        <taxon>Fungi</taxon>
        <taxon>Dikarya</taxon>
        <taxon>Ascomycota</taxon>
        <taxon>Pezizomycotina</taxon>
        <taxon>Sordariomycetes</taxon>
        <taxon>Hypocreomycetidae</taxon>
        <taxon>Hypocreales</taxon>
        <taxon>Nectriaceae</taxon>
        <taxon>Fusarium</taxon>
        <taxon>Fusarium fujikuroi species complex</taxon>
    </lineage>
</organism>
<proteinExistence type="predicted"/>
<evidence type="ECO:0000313" key="1">
    <source>
        <dbReference type="EMBL" id="KAF5643915.1"/>
    </source>
</evidence>
<dbReference type="Proteomes" id="UP000530670">
    <property type="component" value="Unassembled WGS sequence"/>
</dbReference>
<dbReference type="AlphaFoldDB" id="A0A8H5RZ52"/>